<reference evidence="2 3" key="2">
    <citation type="submission" date="2008-11" db="EMBL/GenBank/DDBJ databases">
        <authorList>
            <person name="Fulton L."/>
            <person name="Clifton S."/>
            <person name="Fulton B."/>
            <person name="Xu J."/>
            <person name="Minx P."/>
            <person name="Pepin K.H."/>
            <person name="Johnson M."/>
            <person name="Bhonagiri V."/>
            <person name="Nash W.E."/>
            <person name="Mardis E.R."/>
            <person name="Wilson R.K."/>
        </authorList>
    </citation>
    <scope>NUCLEOTIDE SEQUENCE [LARGE SCALE GENOMIC DNA]</scope>
    <source>
        <strain evidence="2 3">ATCC 43243</strain>
    </source>
</reference>
<dbReference type="EMBL" id="ABVQ01000035">
    <property type="protein sequence ID" value="EEC58177.1"/>
    <property type="molecule type" value="Genomic_DNA"/>
</dbReference>
<reference evidence="2 3" key="1">
    <citation type="submission" date="2008-11" db="EMBL/GenBank/DDBJ databases">
        <title>Draft genome sequence of Bacteroides pectinophilus (ATCC 43243).</title>
        <authorList>
            <person name="Sudarsanam P."/>
            <person name="Ley R."/>
            <person name="Guruge J."/>
            <person name="Turnbaugh P.J."/>
            <person name="Mahowald M."/>
            <person name="Liep D."/>
            <person name="Gordon J."/>
        </authorList>
    </citation>
    <scope>NUCLEOTIDE SEQUENCE [LARGE SCALE GENOMIC DNA]</scope>
    <source>
        <strain evidence="2 3">ATCC 43243</strain>
    </source>
</reference>
<dbReference type="Proteomes" id="UP000003136">
    <property type="component" value="Unassembled WGS sequence"/>
</dbReference>
<sequence length="372" mass="42032">MEELKKTFAGYEEFKQTLDTELTRTTEGFVRIGFLLKTARDNPAILAGSGYANINDMAAAEYNIDKTMVSRFISINDRFSEGGNSDRLQDKYGGYGYAKLAIMLQLPDGINDEISPEYSKSEINTIKKEYDAEQQVTPLEVLAEPKDATADTLTQTEQVFYVVMHNEPELYRQLWESITEWKKYLDILAPAGEAVYIARVSGAGKFMVSVKADGITVVNMRDASDREQMSGEGFIQLCGKLFAHDEPTVESKWKALFREDMPETAKVAPVQQDKKAQAKKQPKVTVTRQDVKPKKSPEKEPDNPVKHEEEQLRGQMNVGDYRGVVPENNKNDTDAADTVPDEQQKKQCIPYRPIREAWHSAKTASRTMTDTY</sequence>
<protein>
    <submittedName>
        <fullName evidence="2">Uncharacterized protein</fullName>
    </submittedName>
</protein>
<feature type="compositionally biased region" description="Basic and acidic residues" evidence="1">
    <location>
        <begin position="289"/>
        <end position="312"/>
    </location>
</feature>
<organism evidence="2 3">
    <name type="scientific">[Bacteroides] pectinophilus ATCC 43243</name>
    <dbReference type="NCBI Taxonomy" id="483218"/>
    <lineage>
        <taxon>Bacteria</taxon>
        <taxon>Bacillati</taxon>
        <taxon>Bacillota</taxon>
        <taxon>Clostridia</taxon>
        <taxon>Eubacteriales</taxon>
    </lineage>
</organism>
<keyword evidence="3" id="KW-1185">Reference proteome</keyword>
<gene>
    <name evidence="2" type="ORF">BACPEC_01165</name>
</gene>
<feature type="region of interest" description="Disordered" evidence="1">
    <location>
        <begin position="265"/>
        <end position="354"/>
    </location>
</feature>
<comment type="caution">
    <text evidence="2">The sequence shown here is derived from an EMBL/GenBank/DDBJ whole genome shotgun (WGS) entry which is preliminary data.</text>
</comment>
<dbReference type="AlphaFoldDB" id="B7AR55"/>
<accession>B7AR55</accession>
<evidence type="ECO:0000256" key="1">
    <source>
        <dbReference type="SAM" id="MobiDB-lite"/>
    </source>
</evidence>
<dbReference type="STRING" id="483218.BACPEC_01165"/>
<proteinExistence type="predicted"/>
<name>B7AR55_9FIRM</name>
<dbReference type="HOGENOM" id="CLU_743260_0_0_9"/>
<dbReference type="eggNOG" id="ENOG5030JAQ">
    <property type="taxonomic scope" value="Bacteria"/>
</dbReference>
<evidence type="ECO:0000313" key="3">
    <source>
        <dbReference type="Proteomes" id="UP000003136"/>
    </source>
</evidence>
<evidence type="ECO:0000313" key="2">
    <source>
        <dbReference type="EMBL" id="EEC58177.1"/>
    </source>
</evidence>